<protein>
    <recommendedName>
        <fullName evidence="2">DUF6534 domain-containing protein</fullName>
    </recommendedName>
</protein>
<dbReference type="Pfam" id="PF20152">
    <property type="entry name" value="DUF6534"/>
    <property type="match status" value="1"/>
</dbReference>
<evidence type="ECO:0000313" key="3">
    <source>
        <dbReference type="EMBL" id="KAJ7085125.1"/>
    </source>
</evidence>
<dbReference type="PANTHER" id="PTHR40465">
    <property type="entry name" value="CHROMOSOME 1, WHOLE GENOME SHOTGUN SEQUENCE"/>
    <property type="match status" value="1"/>
</dbReference>
<proteinExistence type="predicted"/>
<keyword evidence="1" id="KW-0472">Membrane</keyword>
<feature type="transmembrane region" description="Helical" evidence="1">
    <location>
        <begin position="208"/>
        <end position="228"/>
    </location>
</feature>
<evidence type="ECO:0000259" key="2">
    <source>
        <dbReference type="Pfam" id="PF20152"/>
    </source>
</evidence>
<feature type="transmembrane region" description="Helical" evidence="1">
    <location>
        <begin position="99"/>
        <end position="118"/>
    </location>
</feature>
<dbReference type="InterPro" id="IPR045339">
    <property type="entry name" value="DUF6534"/>
</dbReference>
<reference evidence="3" key="1">
    <citation type="submission" date="2023-03" db="EMBL/GenBank/DDBJ databases">
        <title>Massive genome expansion in bonnet fungi (Mycena s.s.) driven by repeated elements and novel gene families across ecological guilds.</title>
        <authorList>
            <consortium name="Lawrence Berkeley National Laboratory"/>
            <person name="Harder C.B."/>
            <person name="Miyauchi S."/>
            <person name="Viragh M."/>
            <person name="Kuo A."/>
            <person name="Thoen E."/>
            <person name="Andreopoulos B."/>
            <person name="Lu D."/>
            <person name="Skrede I."/>
            <person name="Drula E."/>
            <person name="Henrissat B."/>
            <person name="Morin E."/>
            <person name="Kohler A."/>
            <person name="Barry K."/>
            <person name="LaButti K."/>
            <person name="Morin E."/>
            <person name="Salamov A."/>
            <person name="Lipzen A."/>
            <person name="Mereny Z."/>
            <person name="Hegedus B."/>
            <person name="Baldrian P."/>
            <person name="Stursova M."/>
            <person name="Weitz H."/>
            <person name="Taylor A."/>
            <person name="Grigoriev I.V."/>
            <person name="Nagy L.G."/>
            <person name="Martin F."/>
            <person name="Kauserud H."/>
        </authorList>
    </citation>
    <scope>NUCLEOTIDE SEQUENCE</scope>
    <source>
        <strain evidence="3">CBHHK173m</strain>
    </source>
</reference>
<organism evidence="3 4">
    <name type="scientific">Mycena belliarum</name>
    <dbReference type="NCBI Taxonomy" id="1033014"/>
    <lineage>
        <taxon>Eukaryota</taxon>
        <taxon>Fungi</taxon>
        <taxon>Dikarya</taxon>
        <taxon>Basidiomycota</taxon>
        <taxon>Agaricomycotina</taxon>
        <taxon>Agaricomycetes</taxon>
        <taxon>Agaricomycetidae</taxon>
        <taxon>Agaricales</taxon>
        <taxon>Marasmiineae</taxon>
        <taxon>Mycenaceae</taxon>
        <taxon>Mycena</taxon>
    </lineage>
</organism>
<accession>A0AAD6XSY1</accession>
<keyword evidence="1" id="KW-1133">Transmembrane helix</keyword>
<evidence type="ECO:0000313" key="4">
    <source>
        <dbReference type="Proteomes" id="UP001222325"/>
    </source>
</evidence>
<feature type="domain" description="DUF6534" evidence="2">
    <location>
        <begin position="176"/>
        <end position="259"/>
    </location>
</feature>
<evidence type="ECO:0000256" key="1">
    <source>
        <dbReference type="SAM" id="Phobius"/>
    </source>
</evidence>
<keyword evidence="4" id="KW-1185">Reference proteome</keyword>
<name>A0AAD6XSY1_9AGAR</name>
<dbReference type="PANTHER" id="PTHR40465:SF1">
    <property type="entry name" value="DUF6534 DOMAIN-CONTAINING PROTEIN"/>
    <property type="match status" value="1"/>
</dbReference>
<keyword evidence="1" id="KW-0812">Transmembrane</keyword>
<gene>
    <name evidence="3" type="ORF">B0H15DRAFT_910485</name>
</gene>
<dbReference type="EMBL" id="JARJCN010000035">
    <property type="protein sequence ID" value="KAJ7085125.1"/>
    <property type="molecule type" value="Genomic_DNA"/>
</dbReference>
<feature type="transmembrane region" description="Helical" evidence="1">
    <location>
        <begin position="20"/>
        <end position="46"/>
    </location>
</feature>
<feature type="transmembrane region" description="Helical" evidence="1">
    <location>
        <begin position="130"/>
        <end position="154"/>
    </location>
</feature>
<dbReference type="AlphaFoldDB" id="A0AAD6XSY1"/>
<sequence length="344" mass="36848">MSSPPPGPPPGPPPNIGAITAPTLLGSLLNFFLFGTLLIQVCAYHVCFPNDMPAIKRLVYSIFASMALCTCLNAADAYYWFGAGFGDLARLAEPRFSAFYTPMMGSIIALAVQLFYCYRISVFRRHTEWLVPPIVVAALVQAAGGMGGGLKAYIAANGDHDHARIVLVYMWLAGDAVADILIAGSMTYLLSQASEPHTRYLVRGVMRLIVETNAFSASVAIVGLILFAGVPNSTYFICPTLILPGLYANTLLLLLLNRALPPSARAPRSVRSGSATHVDRPGAGSVLDIRADAPHERLEPFAAAPGPGPGRGRGGTTTWQSATLDMDTEMDYDDRVRGADSKWM</sequence>
<feature type="transmembrane region" description="Helical" evidence="1">
    <location>
        <begin position="234"/>
        <end position="256"/>
    </location>
</feature>
<feature type="transmembrane region" description="Helical" evidence="1">
    <location>
        <begin position="166"/>
        <end position="188"/>
    </location>
</feature>
<feature type="transmembrane region" description="Helical" evidence="1">
    <location>
        <begin position="58"/>
        <end position="79"/>
    </location>
</feature>
<comment type="caution">
    <text evidence="3">The sequence shown here is derived from an EMBL/GenBank/DDBJ whole genome shotgun (WGS) entry which is preliminary data.</text>
</comment>
<dbReference type="Proteomes" id="UP001222325">
    <property type="component" value="Unassembled WGS sequence"/>
</dbReference>